<comment type="pathway">
    <text evidence="3">Cofactor metabolism; pyridoxal 5'-phosphate salvage; pyridoxal 5'-phosphate from pyridoxine 5'-phosphate: step 1/1.</text>
</comment>
<dbReference type="Gene3D" id="3.40.50.620">
    <property type="entry name" value="HUPs"/>
    <property type="match status" value="1"/>
</dbReference>
<dbReference type="SUPFAM" id="SSF52374">
    <property type="entry name" value="Nucleotidylyl transferase"/>
    <property type="match status" value="1"/>
</dbReference>
<dbReference type="InterPro" id="IPR000659">
    <property type="entry name" value="Pyridox_Oxase"/>
</dbReference>
<keyword evidence="7" id="KW-0560">Oxidoreductase</keyword>
<feature type="domain" description="Pyridoxamine 5'-phosphate oxidase N-terminal" evidence="8">
    <location>
        <begin position="9"/>
        <end position="83"/>
    </location>
</feature>
<dbReference type="EC" id="1.4.3.5" evidence="4"/>
<dbReference type="VEuPathDB" id="AmoebaDB:ACA1_257430"/>
<dbReference type="Pfam" id="PF01243">
    <property type="entry name" value="PNPOx_N"/>
    <property type="match status" value="1"/>
</dbReference>
<dbReference type="STRING" id="1257118.L8GFR0"/>
<evidence type="ECO:0000256" key="7">
    <source>
        <dbReference type="ARBA" id="ARBA00023002"/>
    </source>
</evidence>
<evidence type="ECO:0000259" key="8">
    <source>
        <dbReference type="Pfam" id="PF01243"/>
    </source>
</evidence>
<name>L8GFR0_ACACF</name>
<dbReference type="OrthoDB" id="422187at2759"/>
<dbReference type="InterPro" id="IPR014729">
    <property type="entry name" value="Rossmann-like_a/b/a_fold"/>
</dbReference>
<keyword evidence="5" id="KW-0285">Flavoprotein</keyword>
<protein>
    <recommendedName>
        <fullName evidence="4">pyridoxal 5'-phosphate synthase</fullName>
        <ecNumber evidence="4">1.4.3.5</ecNumber>
    </recommendedName>
</protein>
<comment type="cofactor">
    <cofactor evidence="1">
        <name>FMN</name>
        <dbReference type="ChEBI" id="CHEBI:58210"/>
    </cofactor>
</comment>
<dbReference type="SUPFAM" id="SSF50475">
    <property type="entry name" value="FMN-binding split barrel"/>
    <property type="match status" value="1"/>
</dbReference>
<dbReference type="GeneID" id="14912125"/>
<keyword evidence="6" id="KW-0288">FMN</keyword>
<organism evidence="9 10">
    <name type="scientific">Acanthamoeba castellanii (strain ATCC 30010 / Neff)</name>
    <dbReference type="NCBI Taxonomy" id="1257118"/>
    <lineage>
        <taxon>Eukaryota</taxon>
        <taxon>Amoebozoa</taxon>
        <taxon>Discosea</taxon>
        <taxon>Longamoebia</taxon>
        <taxon>Centramoebida</taxon>
        <taxon>Acanthamoebidae</taxon>
        <taxon>Acanthamoeba</taxon>
    </lineage>
</organism>
<evidence type="ECO:0000256" key="5">
    <source>
        <dbReference type="ARBA" id="ARBA00022630"/>
    </source>
</evidence>
<evidence type="ECO:0000256" key="6">
    <source>
        <dbReference type="ARBA" id="ARBA00022643"/>
    </source>
</evidence>
<dbReference type="GO" id="GO:0008615">
    <property type="term" value="P:pyridoxine biosynthetic process"/>
    <property type="evidence" value="ECO:0007669"/>
    <property type="project" value="InterPro"/>
</dbReference>
<evidence type="ECO:0000256" key="4">
    <source>
        <dbReference type="ARBA" id="ARBA00012801"/>
    </source>
</evidence>
<evidence type="ECO:0000313" key="10">
    <source>
        <dbReference type="Proteomes" id="UP000011083"/>
    </source>
</evidence>
<dbReference type="RefSeq" id="XP_004333566.1">
    <property type="nucleotide sequence ID" value="XM_004333518.1"/>
</dbReference>
<evidence type="ECO:0000256" key="2">
    <source>
        <dbReference type="ARBA" id="ARBA00004738"/>
    </source>
</evidence>
<keyword evidence="10" id="KW-1185">Reference proteome</keyword>
<proteinExistence type="predicted"/>
<accession>L8GFR0</accession>
<dbReference type="AlphaFoldDB" id="L8GFR0"/>
<evidence type="ECO:0000256" key="3">
    <source>
        <dbReference type="ARBA" id="ARBA00005037"/>
    </source>
</evidence>
<dbReference type="InterPro" id="IPR011576">
    <property type="entry name" value="Pyridox_Oxase_N"/>
</dbReference>
<dbReference type="GO" id="GO:0010181">
    <property type="term" value="F:FMN binding"/>
    <property type="evidence" value="ECO:0007669"/>
    <property type="project" value="InterPro"/>
</dbReference>
<dbReference type="InterPro" id="IPR012349">
    <property type="entry name" value="Split_barrel_FMN-bd"/>
</dbReference>
<reference evidence="9 10" key="1">
    <citation type="journal article" date="2013" name="Genome Biol.">
        <title>Genome of Acanthamoeba castellanii highlights extensive lateral gene transfer and early evolution of tyrosine kinase signaling.</title>
        <authorList>
            <person name="Clarke M."/>
            <person name="Lohan A.J."/>
            <person name="Liu B."/>
            <person name="Lagkouvardos I."/>
            <person name="Roy S."/>
            <person name="Zafar N."/>
            <person name="Bertelli C."/>
            <person name="Schilde C."/>
            <person name="Kianianmomeni A."/>
            <person name="Burglin T.R."/>
            <person name="Frech C."/>
            <person name="Turcotte B."/>
            <person name="Kopec K.O."/>
            <person name="Synnott J.M."/>
            <person name="Choo C."/>
            <person name="Paponov I."/>
            <person name="Finkler A."/>
            <person name="Soon Heng Tan C."/>
            <person name="Hutchins A.P."/>
            <person name="Weinmeier T."/>
            <person name="Rattei T."/>
            <person name="Chu J.S."/>
            <person name="Gimenez G."/>
            <person name="Irimia M."/>
            <person name="Rigden D.J."/>
            <person name="Fitzpatrick D.A."/>
            <person name="Lorenzo-Morales J."/>
            <person name="Bateman A."/>
            <person name="Chiu C.H."/>
            <person name="Tang P."/>
            <person name="Hegemann P."/>
            <person name="Fromm H."/>
            <person name="Raoult D."/>
            <person name="Greub G."/>
            <person name="Miranda-Saavedra D."/>
            <person name="Chen N."/>
            <person name="Nash P."/>
            <person name="Ginger M.L."/>
            <person name="Horn M."/>
            <person name="Schaap P."/>
            <person name="Caler L."/>
            <person name="Loftus B."/>
        </authorList>
    </citation>
    <scope>NUCLEOTIDE SEQUENCE [LARGE SCALE GENOMIC DNA]</scope>
    <source>
        <strain evidence="9 10">Neff</strain>
    </source>
</reference>
<evidence type="ECO:0000256" key="1">
    <source>
        <dbReference type="ARBA" id="ARBA00001917"/>
    </source>
</evidence>
<dbReference type="PANTHER" id="PTHR10851">
    <property type="entry name" value="PYRIDOXINE-5-PHOSPHATE OXIDASE"/>
    <property type="match status" value="1"/>
</dbReference>
<dbReference type="PANTHER" id="PTHR10851:SF0">
    <property type="entry name" value="PYRIDOXINE-5'-PHOSPHATE OXIDASE"/>
    <property type="match status" value="1"/>
</dbReference>
<dbReference type="GO" id="GO:0004733">
    <property type="term" value="F:pyridoxamine phosphate oxidase activity"/>
    <property type="evidence" value="ECO:0007669"/>
    <property type="project" value="UniProtKB-EC"/>
</dbReference>
<dbReference type="Proteomes" id="UP000011083">
    <property type="component" value="Unassembled WGS sequence"/>
</dbReference>
<sequence length="404" mass="45941">MILSTNVTCHMWDEQGFVFCSNYDGPKARQLEENPKAAVLFRWPETLRQVRITGVVHKVTKRETEMLFRLCSRVEQICFYALSQGQDHPFNQSNDEPSHQERAEYLQGMMDRYMLSPRDVPLPAAWGGFRLVPDTIEFLDTRAGWTQRTLYHRTLGVATTPSGGDQGAAATDVPVGEWQRKYLLLEEGLVEVVVLEMFEAAKRWLEEKHNFTVVVGWISPSHDHYVTGKMVNVRSYPISGHHRVEMCRVMADKSDWIEVSSYEARAMGFINFPSVARYHAEYVAEHVQEKVRVMYLGGADLIEKCGLLFGISAGSKTIPVVAVGRPGYTTPLKEMVAASVRRRAKQGMTQDISHLLYIVLTETLNFSSTKVRELLERGESVAELCGEEVEAYLQHHDLHKAFLK</sequence>
<gene>
    <name evidence="9" type="ORF">ACA1_257430</name>
</gene>
<dbReference type="KEGG" id="acan:ACA1_257430"/>
<evidence type="ECO:0000313" key="9">
    <source>
        <dbReference type="EMBL" id="ELR11553.1"/>
    </source>
</evidence>
<dbReference type="Gene3D" id="2.30.110.10">
    <property type="entry name" value="Electron Transport, Fmn-binding Protein, Chain A"/>
    <property type="match status" value="1"/>
</dbReference>
<comment type="pathway">
    <text evidence="2">Cofactor metabolism; pyridoxal 5'-phosphate salvage; pyridoxal 5'-phosphate from pyridoxamine 5'-phosphate: step 1/1.</text>
</comment>
<dbReference type="UniPathway" id="UPA01068">
    <property type="reaction ID" value="UER00304"/>
</dbReference>
<dbReference type="EMBL" id="KB008148">
    <property type="protein sequence ID" value="ELR11553.1"/>
    <property type="molecule type" value="Genomic_DNA"/>
</dbReference>